<accession>A0A9P3C2K1</accession>
<evidence type="ECO:0000256" key="3">
    <source>
        <dbReference type="ARBA" id="ARBA00022630"/>
    </source>
</evidence>
<comment type="caution">
    <text evidence="7">The sequence shown here is derived from an EMBL/GenBank/DDBJ whole genome shotgun (WGS) entry which is preliminary data.</text>
</comment>
<comment type="similarity">
    <text evidence="2">Belongs to the oxygen-dependent FAD-linked oxidoreductase family.</text>
</comment>
<evidence type="ECO:0000256" key="2">
    <source>
        <dbReference type="ARBA" id="ARBA00005466"/>
    </source>
</evidence>
<dbReference type="InterPro" id="IPR050416">
    <property type="entry name" value="FAD-linked_Oxidoreductase"/>
</dbReference>
<dbReference type="OrthoDB" id="9983560at2759"/>
<reference evidence="7 8" key="1">
    <citation type="submission" date="2021-02" db="EMBL/GenBank/DDBJ databases">
        <title>Pan-genome distribution and transcriptional activeness of fungal secondary metabolism genes in Aspergillus section Fumigati.</title>
        <authorList>
            <person name="Takahashi H."/>
            <person name="Umemura M."/>
            <person name="Ninomiya A."/>
            <person name="Kusuya Y."/>
            <person name="Urayama S."/>
            <person name="Shimizu M."/>
            <person name="Watanabe A."/>
            <person name="Kamei K."/>
            <person name="Yaguchi T."/>
            <person name="Hagiwara D."/>
        </authorList>
    </citation>
    <scope>NUCLEOTIDE SEQUENCE [LARGE SCALE GENOMIC DNA]</scope>
    <source>
        <strain evidence="7 8">IFM 47045</strain>
    </source>
</reference>
<dbReference type="RefSeq" id="XP_043128244.1">
    <property type="nucleotide sequence ID" value="XM_043272309.1"/>
</dbReference>
<gene>
    <name evidence="7" type="ORF">Aspvir_009157</name>
</gene>
<comment type="cofactor">
    <cofactor evidence="1">
        <name>FAD</name>
        <dbReference type="ChEBI" id="CHEBI:57692"/>
    </cofactor>
</comment>
<evidence type="ECO:0000256" key="4">
    <source>
        <dbReference type="ARBA" id="ARBA00022827"/>
    </source>
</evidence>
<dbReference type="InterPro" id="IPR016169">
    <property type="entry name" value="FAD-bd_PCMH_sub2"/>
</dbReference>
<keyword evidence="4" id="KW-0274">FAD</keyword>
<dbReference type="GO" id="GO:0071949">
    <property type="term" value="F:FAD binding"/>
    <property type="evidence" value="ECO:0007669"/>
    <property type="project" value="InterPro"/>
</dbReference>
<evidence type="ECO:0000313" key="7">
    <source>
        <dbReference type="EMBL" id="GIK05058.1"/>
    </source>
</evidence>
<dbReference type="InterPro" id="IPR036318">
    <property type="entry name" value="FAD-bd_PCMH-like_sf"/>
</dbReference>
<dbReference type="InterPro" id="IPR006094">
    <property type="entry name" value="Oxid_FAD_bind_N"/>
</dbReference>
<evidence type="ECO:0000256" key="1">
    <source>
        <dbReference type="ARBA" id="ARBA00001974"/>
    </source>
</evidence>
<sequence>MTRALAIWAHNLKGIDWHQSFVPQGAPPTVNGIPAATLQAGEHWFDVYQAAARQGVLIVGGSARTVGAAGGYLLGGGHSPFAHYYGLAADNLLEMSIVSADGRHRVINAYSDPGTSGLFAAAVEVSGVYVVTSVTYKTHPVPQNLTIGFVQLNTTDNASSTRLISESLKLLPAVTDAGYTGYGLFTQGFQAVFLQPNGTIESFDQTFASFSNLTQLPGVKGAVGAYSSTWDGYLKTFLRDPNIGTNNQDTSRLLTADIIREKADDLADFIVDNGQAAGFNFIGKVDNKERDNTAVHEIWKHSHALMSISVDWLDNATACEKGEKRHKMVQFSKRFTEIVGPDGGTYVNEASP</sequence>
<dbReference type="Pfam" id="PF01565">
    <property type="entry name" value="FAD_binding_4"/>
    <property type="match status" value="1"/>
</dbReference>
<evidence type="ECO:0000259" key="6">
    <source>
        <dbReference type="PROSITE" id="PS51387"/>
    </source>
</evidence>
<keyword evidence="8" id="KW-1185">Reference proteome</keyword>
<dbReference type="PANTHER" id="PTHR42973:SF39">
    <property type="entry name" value="FAD-BINDING PCMH-TYPE DOMAIN-CONTAINING PROTEIN"/>
    <property type="match status" value="1"/>
</dbReference>
<evidence type="ECO:0000256" key="5">
    <source>
        <dbReference type="ARBA" id="ARBA00023002"/>
    </source>
</evidence>
<feature type="domain" description="FAD-binding PCMH-type" evidence="6">
    <location>
        <begin position="1"/>
        <end position="141"/>
    </location>
</feature>
<dbReference type="AlphaFoldDB" id="A0A9P3C2K1"/>
<dbReference type="InterPro" id="IPR016166">
    <property type="entry name" value="FAD-bd_PCMH"/>
</dbReference>
<dbReference type="GeneID" id="66937139"/>
<organism evidence="7 8">
    <name type="scientific">Aspergillus viridinutans</name>
    <dbReference type="NCBI Taxonomy" id="75553"/>
    <lineage>
        <taxon>Eukaryota</taxon>
        <taxon>Fungi</taxon>
        <taxon>Dikarya</taxon>
        <taxon>Ascomycota</taxon>
        <taxon>Pezizomycotina</taxon>
        <taxon>Eurotiomycetes</taxon>
        <taxon>Eurotiomycetidae</taxon>
        <taxon>Eurotiales</taxon>
        <taxon>Aspergillaceae</taxon>
        <taxon>Aspergillus</taxon>
        <taxon>Aspergillus subgen. Fumigati</taxon>
    </lineage>
</organism>
<evidence type="ECO:0000313" key="8">
    <source>
        <dbReference type="Proteomes" id="UP000710440"/>
    </source>
</evidence>
<proteinExistence type="inferred from homology"/>
<dbReference type="SUPFAM" id="SSF56176">
    <property type="entry name" value="FAD-binding/transporter-associated domain-like"/>
    <property type="match status" value="1"/>
</dbReference>
<dbReference type="PROSITE" id="PS51387">
    <property type="entry name" value="FAD_PCMH"/>
    <property type="match status" value="1"/>
</dbReference>
<dbReference type="PANTHER" id="PTHR42973">
    <property type="entry name" value="BINDING OXIDOREDUCTASE, PUTATIVE (AFU_ORTHOLOGUE AFUA_1G17690)-RELATED"/>
    <property type="match status" value="1"/>
</dbReference>
<dbReference type="Proteomes" id="UP000710440">
    <property type="component" value="Unassembled WGS sequence"/>
</dbReference>
<keyword evidence="5" id="KW-0560">Oxidoreductase</keyword>
<dbReference type="EMBL" id="BOPL01000007">
    <property type="protein sequence ID" value="GIK05058.1"/>
    <property type="molecule type" value="Genomic_DNA"/>
</dbReference>
<dbReference type="Gene3D" id="3.30.465.10">
    <property type="match status" value="1"/>
</dbReference>
<dbReference type="GO" id="GO:0016491">
    <property type="term" value="F:oxidoreductase activity"/>
    <property type="evidence" value="ECO:0007669"/>
    <property type="project" value="UniProtKB-KW"/>
</dbReference>
<keyword evidence="3" id="KW-0285">Flavoprotein</keyword>
<name>A0A9P3C2K1_ASPVI</name>
<protein>
    <recommendedName>
        <fullName evidence="6">FAD-binding PCMH-type domain-containing protein</fullName>
    </recommendedName>
</protein>